<protein>
    <submittedName>
        <fullName evidence="1">Uncharacterized protein</fullName>
    </submittedName>
</protein>
<evidence type="ECO:0000313" key="1">
    <source>
        <dbReference type="EMBL" id="MCP3733124.1"/>
    </source>
</evidence>
<name>A0A9X2HPN0_9SPHN</name>
<dbReference type="EMBL" id="JAMLDX010000032">
    <property type="protein sequence ID" value="MCP3733124.1"/>
    <property type="molecule type" value="Genomic_DNA"/>
</dbReference>
<organism evidence="1 2">
    <name type="scientific">Sphingomonas tagetis</name>
    <dbReference type="NCBI Taxonomy" id="2949092"/>
    <lineage>
        <taxon>Bacteria</taxon>
        <taxon>Pseudomonadati</taxon>
        <taxon>Pseudomonadota</taxon>
        <taxon>Alphaproteobacteria</taxon>
        <taxon>Sphingomonadales</taxon>
        <taxon>Sphingomonadaceae</taxon>
        <taxon>Sphingomonas</taxon>
    </lineage>
</organism>
<gene>
    <name evidence="1" type="ORF">M9978_22205</name>
</gene>
<comment type="caution">
    <text evidence="1">The sequence shown here is derived from an EMBL/GenBank/DDBJ whole genome shotgun (WGS) entry which is preliminary data.</text>
</comment>
<evidence type="ECO:0000313" key="2">
    <source>
        <dbReference type="Proteomes" id="UP001139451"/>
    </source>
</evidence>
<dbReference type="AlphaFoldDB" id="A0A9X2HPN0"/>
<dbReference type="Proteomes" id="UP001139451">
    <property type="component" value="Unassembled WGS sequence"/>
</dbReference>
<proteinExistence type="predicted"/>
<accession>A0A9X2HPN0</accession>
<reference evidence="1" key="1">
    <citation type="submission" date="2022-05" db="EMBL/GenBank/DDBJ databases">
        <title>Sphingomonas sp. strain MG17 Genome sequencing and assembly.</title>
        <authorList>
            <person name="Kim I."/>
        </authorList>
    </citation>
    <scope>NUCLEOTIDE SEQUENCE</scope>
    <source>
        <strain evidence="1">MG17</strain>
    </source>
</reference>
<keyword evidence="2" id="KW-1185">Reference proteome</keyword>
<dbReference type="RefSeq" id="WP_254297241.1">
    <property type="nucleotide sequence ID" value="NZ_JAMLDX010000032.1"/>
</dbReference>
<sequence>MADAPDLWHGGARKEAMDMLGVLWRTLDDDGRNTLSNVLIAGPPSKMFEQVADDERESSRDRRVFDRLIVVERVGQPPLTPALAQTLQALRARYPHWRAQDGERAHFSSWFETRWGPDTNFSVEDLAEMGEAALIARLRNDMDARDGLLDSWKQFAIAQPRNALNVLSAFAETPDDPGPADAWEAGLRGLREAKNGELITDHVLSLLGDVPVSLFEDREFVRGAADLLEAKSRDLDAREKPTSFWRLFDRALEAAGSEPLFEPDYHIERGQVAPVDWVAEAINRSMGILATAFVNAIYALRPGQGDTLGSLTERANRLMSPKKPEHRYARVIGASRISYLYAVDPAWSAKTLIPAFSWRQEEEAMAMWQGYAWQMRIDPQLWAALKPHFLPLFEHDRMQRFGAAARNVAQALMLVGIAFGPDELKREDVRNALRSMPQDIRADAAEWIVGYLEAEPGDDQGGDDEPIDGTPDSRWDQIWSWVRRVWPSEAILQTSQISEQFALAAIATDKAFPRAVESVAPYAVPAYTYHLIHKLSESTHPEQHAESSLVLLDTFVAPDPMLQFDEHFAAILERIGKSDPALRTDNRYRRWAEFIALKIK</sequence>